<protein>
    <submittedName>
        <fullName evidence="1">Uncharacterized protein</fullName>
    </submittedName>
</protein>
<organism evidence="1 2">
    <name type="scientific">Encephalitozoon intestinalis (strain ATCC 50506)</name>
    <name type="common">Microsporidian parasite</name>
    <name type="synonym">Septata intestinalis</name>
    <dbReference type="NCBI Taxonomy" id="876142"/>
    <lineage>
        <taxon>Eukaryota</taxon>
        <taxon>Fungi</taxon>
        <taxon>Fungi incertae sedis</taxon>
        <taxon>Microsporidia</taxon>
        <taxon>Unikaryonidae</taxon>
        <taxon>Encephalitozoon</taxon>
    </lineage>
</organism>
<dbReference type="EMBL" id="CP001943">
    <property type="protein sequence ID" value="ADM11082.1"/>
    <property type="molecule type" value="Genomic_DNA"/>
</dbReference>
<dbReference type="AlphaFoldDB" id="E0S5U7"/>
<dbReference type="RefSeq" id="XP_003072442.1">
    <property type="nucleotide sequence ID" value="XM_003072396.1"/>
</dbReference>
<dbReference type="VEuPathDB" id="MicrosporidiaDB:Eint_020840"/>
<proteinExistence type="predicted"/>
<dbReference type="KEGG" id="ein:Eint_020840"/>
<gene>
    <name evidence="1" type="ORF">Eint_020840</name>
</gene>
<reference evidence="1 2" key="1">
    <citation type="journal article" date="2010" name="Nat. Commun.">
        <title>The complete sequence of the smallest known nuclear genome from the microsporidian Encephalitozoon intestinalis.</title>
        <authorList>
            <person name="Corradi N."/>
            <person name="Pombert J.-F."/>
            <person name="Farinelli L."/>
            <person name="Didier E.S."/>
            <person name="Keeling P.J."/>
        </authorList>
    </citation>
    <scope>NUCLEOTIDE SEQUENCE [LARGE SCALE GENOMIC DNA]</scope>
    <source>
        <strain evidence="1 2">ATCC 50506</strain>
    </source>
</reference>
<name>E0S5U7_ENCIT</name>
<dbReference type="HOGENOM" id="CLU_1594520_0_0_1"/>
<dbReference type="Proteomes" id="UP000002313">
    <property type="component" value="Chromosome II"/>
</dbReference>
<keyword evidence="2" id="KW-1185">Reference proteome</keyword>
<reference evidence="1 2" key="2">
    <citation type="journal article" date="2012" name="Proc. Natl. Acad. Sci. U.S.A.">
        <title>Gain and loss of multiple functionally related, horizontally transferred genes in the reduced genomes of two microsporidian parasites.</title>
        <authorList>
            <person name="Pombert J.-F."/>
            <person name="Selman M."/>
            <person name="Burki F."/>
            <person name="Bardell F.T."/>
            <person name="Farinelli L."/>
            <person name="Solter L.F."/>
            <person name="Whitman D.W."/>
            <person name="Weiss L.M."/>
            <person name="Corradi N."/>
            <person name="Keeling P.J."/>
        </authorList>
    </citation>
    <scope>NUCLEOTIDE SEQUENCE [LARGE SCALE GENOMIC DNA]</scope>
    <source>
        <strain evidence="1 2">ATCC 50506</strain>
    </source>
</reference>
<evidence type="ECO:0000313" key="1">
    <source>
        <dbReference type="EMBL" id="ADM11082.1"/>
    </source>
</evidence>
<dbReference type="GeneID" id="9698793"/>
<dbReference type="OrthoDB" id="1928087at2759"/>
<sequence>MVSMSSFNILSLRSPMIKAVRDAKNTVVIKAIFSVIKKNIPSKDKYFLSNHFSLFLTPEVSETDSSDFKNKDFFYGKARWIQKVEGISDVIVCWAPKIFACYACEYWFYTICCSFFSNSDQRISKGGFHCFYCRGVHYKDLPDPFPGGFLGQSTEGSSKTRNSSLPG</sequence>
<evidence type="ECO:0000313" key="2">
    <source>
        <dbReference type="Proteomes" id="UP000002313"/>
    </source>
</evidence>
<accession>E0S5U7</accession>